<keyword evidence="3 5" id="KW-1133">Transmembrane helix</keyword>
<evidence type="ECO:0000256" key="2">
    <source>
        <dbReference type="ARBA" id="ARBA00022692"/>
    </source>
</evidence>
<feature type="transmembrane region" description="Helical" evidence="5">
    <location>
        <begin position="499"/>
        <end position="516"/>
    </location>
</feature>
<feature type="transmembrane region" description="Helical" evidence="5">
    <location>
        <begin position="322"/>
        <end position="340"/>
    </location>
</feature>
<dbReference type="Proteomes" id="UP001165583">
    <property type="component" value="Unassembled WGS sequence"/>
</dbReference>
<dbReference type="GO" id="GO:0016874">
    <property type="term" value="F:ligase activity"/>
    <property type="evidence" value="ECO:0007669"/>
    <property type="project" value="UniProtKB-KW"/>
</dbReference>
<evidence type="ECO:0000259" key="6">
    <source>
        <dbReference type="Pfam" id="PF04932"/>
    </source>
</evidence>
<keyword evidence="2 5" id="KW-0812">Transmembrane</keyword>
<proteinExistence type="predicted"/>
<gene>
    <name evidence="7" type="ORF">NZK81_02380</name>
</gene>
<protein>
    <submittedName>
        <fullName evidence="7">O-antigen ligase family protein</fullName>
    </submittedName>
</protein>
<evidence type="ECO:0000256" key="5">
    <source>
        <dbReference type="SAM" id="Phobius"/>
    </source>
</evidence>
<feature type="transmembrane region" description="Helical" evidence="5">
    <location>
        <begin position="36"/>
        <end position="55"/>
    </location>
</feature>
<feature type="transmembrane region" description="Helical" evidence="5">
    <location>
        <begin position="214"/>
        <end position="230"/>
    </location>
</feature>
<feature type="transmembrane region" description="Helical" evidence="5">
    <location>
        <begin position="91"/>
        <end position="108"/>
    </location>
</feature>
<comment type="caution">
    <text evidence="7">The sequence shown here is derived from an EMBL/GenBank/DDBJ whole genome shotgun (WGS) entry which is preliminary data.</text>
</comment>
<dbReference type="Pfam" id="PF04932">
    <property type="entry name" value="Wzy_C"/>
    <property type="match status" value="1"/>
</dbReference>
<feature type="transmembrane region" description="Helical" evidence="5">
    <location>
        <begin position="298"/>
        <end position="316"/>
    </location>
</feature>
<feature type="transmembrane region" description="Helical" evidence="5">
    <location>
        <begin position="159"/>
        <end position="178"/>
    </location>
</feature>
<keyword evidence="7" id="KW-0436">Ligase</keyword>
<evidence type="ECO:0000256" key="1">
    <source>
        <dbReference type="ARBA" id="ARBA00004141"/>
    </source>
</evidence>
<feature type="transmembrane region" description="Helical" evidence="5">
    <location>
        <begin position="61"/>
        <end position="79"/>
    </location>
</feature>
<feature type="transmembrane region" description="Helical" evidence="5">
    <location>
        <begin position="120"/>
        <end position="138"/>
    </location>
</feature>
<accession>A0ABT2I0Q2</accession>
<evidence type="ECO:0000313" key="8">
    <source>
        <dbReference type="Proteomes" id="UP001165583"/>
    </source>
</evidence>
<dbReference type="PANTHER" id="PTHR37422">
    <property type="entry name" value="TEICHURONIC ACID BIOSYNTHESIS PROTEIN TUAE"/>
    <property type="match status" value="1"/>
</dbReference>
<dbReference type="EMBL" id="JANZXA010000001">
    <property type="protein sequence ID" value="MCT2398387.1"/>
    <property type="molecule type" value="Genomic_DNA"/>
</dbReference>
<keyword evidence="8" id="KW-1185">Reference proteome</keyword>
<dbReference type="InterPro" id="IPR007016">
    <property type="entry name" value="O-antigen_ligase-rel_domated"/>
</dbReference>
<feature type="transmembrane region" description="Helical" evidence="5">
    <location>
        <begin position="352"/>
        <end position="373"/>
    </location>
</feature>
<organism evidence="7 8">
    <name type="scientific">Novosphingobium mangrovi</name>
    <name type="common">ex Huang et al. 2023</name>
    <dbReference type="NCBI Taxonomy" id="2976432"/>
    <lineage>
        <taxon>Bacteria</taxon>
        <taxon>Pseudomonadati</taxon>
        <taxon>Pseudomonadota</taxon>
        <taxon>Alphaproteobacteria</taxon>
        <taxon>Sphingomonadales</taxon>
        <taxon>Sphingomonadaceae</taxon>
        <taxon>Novosphingobium</taxon>
    </lineage>
</organism>
<evidence type="ECO:0000256" key="4">
    <source>
        <dbReference type="ARBA" id="ARBA00023136"/>
    </source>
</evidence>
<feature type="transmembrane region" description="Helical" evidence="5">
    <location>
        <begin position="472"/>
        <end position="493"/>
    </location>
</feature>
<reference evidence="7" key="1">
    <citation type="submission" date="2022-09" db="EMBL/GenBank/DDBJ databases">
        <title>Novosphingobium sp. Nov., a polycyclic aromatic hydrocarbon-degrading bacterium isolated form mangrove sediments in HongKong.</title>
        <authorList>
            <person name="Hu Z."/>
        </authorList>
    </citation>
    <scope>NUCLEOTIDE SEQUENCE</scope>
    <source>
        <strain evidence="7">HK4-1</strain>
    </source>
</reference>
<evidence type="ECO:0000256" key="3">
    <source>
        <dbReference type="ARBA" id="ARBA00022989"/>
    </source>
</evidence>
<dbReference type="PANTHER" id="PTHR37422:SF23">
    <property type="entry name" value="TEICHURONIC ACID BIOSYNTHESIS PROTEIN TUAE"/>
    <property type="match status" value="1"/>
</dbReference>
<comment type="subcellular location">
    <subcellularLocation>
        <location evidence="1">Membrane</location>
        <topology evidence="1">Multi-pass membrane protein</topology>
    </subcellularLocation>
</comment>
<dbReference type="InterPro" id="IPR051533">
    <property type="entry name" value="WaaL-like"/>
</dbReference>
<evidence type="ECO:0000313" key="7">
    <source>
        <dbReference type="EMBL" id="MCT2398387.1"/>
    </source>
</evidence>
<name>A0ABT2I0Q2_9SPHN</name>
<keyword evidence="4 5" id="KW-0472">Membrane</keyword>
<sequence length="532" mass="58685">MQQTVRFLFWSRDRQTRRPFTLSGYHPSESGLAAKFALKAAIVLVAAILGLAIGGLPLNRIVVPLLPLVVLTLLIIWILPENRNPPTRFMSFTFFAYFVAVVVWPYYLAIQLPGLPLIEIRRLFVALSILGFLICYSTSRAFRDELWRICRASSLEVKLLWAFVAFQALSVPFSVDVAGSIPTFVKNQLGWTAVFFIVAYVMSKPGNVDRFANIIRALAVFLVVLGYFEYRNQGLLWANHIPWFLKVSDPAMINLLDPMFREGEYRVTGPFSTSLSYSEFMAMAMPFFLHYIVEGRKLWLRAVALLCHALVFYGILLTQARVGIVGALAAHGVYFAAWTIRKWRLERTNIVAAALLFLMPVLLALSATAVLTVPRLRIMTLGGGAHAASTQGRVEQMKAAIPLIIKRPVIGYGPGEGAGVLGYRNPAGELSIDSYILAAALNYGLVGFLVMTAMFGLFVLKGIQVGQASKGETSVAIAAATSIAVWMVAKIVLAQEDNVSVVFMMMGLIAACAYRVRQDAPSAGVSTTRRWL</sequence>
<dbReference type="RefSeq" id="WP_260043518.1">
    <property type="nucleotide sequence ID" value="NZ_JANZXA010000001.1"/>
</dbReference>
<feature type="domain" description="O-antigen ligase-related" evidence="6">
    <location>
        <begin position="309"/>
        <end position="450"/>
    </location>
</feature>
<feature type="transmembrane region" description="Helical" evidence="5">
    <location>
        <begin position="435"/>
        <end position="460"/>
    </location>
</feature>